<evidence type="ECO:0000313" key="5">
    <source>
        <dbReference type="Proteomes" id="UP000014760"/>
    </source>
</evidence>
<reference evidence="5" key="1">
    <citation type="submission" date="2012-12" db="EMBL/GenBank/DDBJ databases">
        <authorList>
            <person name="Hellsten U."/>
            <person name="Grimwood J."/>
            <person name="Chapman J.A."/>
            <person name="Shapiro H."/>
            <person name="Aerts A."/>
            <person name="Otillar R.P."/>
            <person name="Terry A.Y."/>
            <person name="Boore J.L."/>
            <person name="Simakov O."/>
            <person name="Marletaz F."/>
            <person name="Cho S.-J."/>
            <person name="Edsinger-Gonzales E."/>
            <person name="Havlak P."/>
            <person name="Kuo D.-H."/>
            <person name="Larsson T."/>
            <person name="Lv J."/>
            <person name="Arendt D."/>
            <person name="Savage R."/>
            <person name="Osoegawa K."/>
            <person name="de Jong P."/>
            <person name="Lindberg D.R."/>
            <person name="Seaver E.C."/>
            <person name="Weisblat D.A."/>
            <person name="Putnam N.H."/>
            <person name="Grigoriev I.V."/>
            <person name="Rokhsar D.S."/>
        </authorList>
    </citation>
    <scope>NUCLEOTIDE SEQUENCE</scope>
    <source>
        <strain evidence="5">I ESC-2004</strain>
    </source>
</reference>
<dbReference type="Proteomes" id="UP000014760">
    <property type="component" value="Unassembled WGS sequence"/>
</dbReference>
<dbReference type="EMBL" id="AMQN01000634">
    <property type="status" value="NOT_ANNOTATED_CDS"/>
    <property type="molecule type" value="Genomic_DNA"/>
</dbReference>
<gene>
    <name evidence="3" type="ORF">CAPTEDRAFT_224550</name>
</gene>
<dbReference type="PROSITE" id="PS50104">
    <property type="entry name" value="TIR"/>
    <property type="match status" value="1"/>
</dbReference>
<dbReference type="AlphaFoldDB" id="R7V9X1"/>
<feature type="domain" description="TIR" evidence="2">
    <location>
        <begin position="124"/>
        <end position="253"/>
    </location>
</feature>
<dbReference type="InterPro" id="IPR000157">
    <property type="entry name" value="TIR_dom"/>
</dbReference>
<dbReference type="InterPro" id="IPR028054">
    <property type="entry name" value="DUF4481"/>
</dbReference>
<dbReference type="PANTHER" id="PTHR31193:SF1">
    <property type="entry name" value="TRANSMEMBRANE PROTEIN 268"/>
    <property type="match status" value="1"/>
</dbReference>
<evidence type="ECO:0000259" key="2">
    <source>
        <dbReference type="PROSITE" id="PS50104"/>
    </source>
</evidence>
<evidence type="ECO:0000256" key="1">
    <source>
        <dbReference type="SAM" id="Phobius"/>
    </source>
</evidence>
<evidence type="ECO:0000313" key="4">
    <source>
        <dbReference type="EnsemblMetazoa" id="CapteP224550"/>
    </source>
</evidence>
<dbReference type="OMA" id="CLRYLGC"/>
<dbReference type="HOGENOM" id="CLU_559281_0_0_1"/>
<keyword evidence="1" id="KW-0812">Transmembrane</keyword>
<dbReference type="Gene3D" id="3.40.50.10140">
    <property type="entry name" value="Toll/interleukin-1 receptor homology (TIR) domain"/>
    <property type="match status" value="1"/>
</dbReference>
<accession>R7V9X1</accession>
<dbReference type="GO" id="GO:0007165">
    <property type="term" value="P:signal transduction"/>
    <property type="evidence" value="ECO:0007669"/>
    <property type="project" value="InterPro"/>
</dbReference>
<dbReference type="Pfam" id="PF13676">
    <property type="entry name" value="TIR_2"/>
    <property type="match status" value="1"/>
</dbReference>
<dbReference type="SUPFAM" id="SSF52200">
    <property type="entry name" value="Toll/Interleukin receptor TIR domain"/>
    <property type="match status" value="1"/>
</dbReference>
<dbReference type="EMBL" id="KB293808">
    <property type="protein sequence ID" value="ELU15394.1"/>
    <property type="molecule type" value="Genomic_DNA"/>
</dbReference>
<protein>
    <recommendedName>
        <fullName evidence="2">TIR domain-containing protein</fullName>
    </recommendedName>
</protein>
<dbReference type="EnsemblMetazoa" id="CapteT224550">
    <property type="protein sequence ID" value="CapteP224550"/>
    <property type="gene ID" value="CapteG224550"/>
</dbReference>
<feature type="transmembrane region" description="Helical" evidence="1">
    <location>
        <begin position="385"/>
        <end position="402"/>
    </location>
</feature>
<dbReference type="OrthoDB" id="6285660at2759"/>
<keyword evidence="1" id="KW-1133">Transmembrane helix</keyword>
<organism evidence="3">
    <name type="scientific">Capitella teleta</name>
    <name type="common">Polychaete worm</name>
    <dbReference type="NCBI Taxonomy" id="283909"/>
    <lineage>
        <taxon>Eukaryota</taxon>
        <taxon>Metazoa</taxon>
        <taxon>Spiralia</taxon>
        <taxon>Lophotrochozoa</taxon>
        <taxon>Annelida</taxon>
        <taxon>Polychaeta</taxon>
        <taxon>Sedentaria</taxon>
        <taxon>Scolecida</taxon>
        <taxon>Capitellidae</taxon>
        <taxon>Capitella</taxon>
    </lineage>
</organism>
<keyword evidence="5" id="KW-1185">Reference proteome</keyword>
<sequence>MEYGSMARRLHLTKMRIKDSATTSILLNGGSEDEEEIEVVEVMPRRQDDVESDENDYVVTMNMFGDDEIVIHDDDSQDSLDIVSDDDMNIESNIDSHIDGYLHEYLEQNKGKLKALAPTLRGDHQFHVFFVYHQNDRDWVLNVMEKLEMPAFGFKCCCHERDFDAQTSLKQTVHYGIKHSLKTVIVLSPDFVTETWCDSDSESQLLTDMDIALIQKDVITVMLQECDMPNSLMDVAWIDAAVEDWWGKLVSQLCASDDTPMTDVTNLSGSSSLVGLNPGLQSGQLLLSLKSRCGCCGKETVDPDDVPDDLIHQGIQIPPSEYHDAISHLMQEHKFRCHVWCYNTPAAIAFFCVFLCFCLTVIPLVEVHFVFKGRSETGLEFVHGGVVWLCGLTVYMLIIHISKRKMKENAYKRLTFVNTILVKYNLLSGLENLGLADCNKYLLHYFYYEIGPCLVHLQELMVNIEEYNVSHCYHNNVSRNTTIIGLDSCMDEEVTVTNDLAEVLDNRIITNASMQSQAEDILLENSGEYISSLITKKLERPRKQRHVRDAPCLCQYVEHRVYKMIV</sequence>
<name>R7V9X1_CAPTE</name>
<reference evidence="4" key="3">
    <citation type="submission" date="2015-06" db="UniProtKB">
        <authorList>
            <consortium name="EnsemblMetazoa"/>
        </authorList>
    </citation>
    <scope>IDENTIFICATION</scope>
</reference>
<feature type="transmembrane region" description="Helical" evidence="1">
    <location>
        <begin position="340"/>
        <end position="365"/>
    </location>
</feature>
<proteinExistence type="predicted"/>
<reference evidence="3 5" key="2">
    <citation type="journal article" date="2013" name="Nature">
        <title>Insights into bilaterian evolution from three spiralian genomes.</title>
        <authorList>
            <person name="Simakov O."/>
            <person name="Marletaz F."/>
            <person name="Cho S.J."/>
            <person name="Edsinger-Gonzales E."/>
            <person name="Havlak P."/>
            <person name="Hellsten U."/>
            <person name="Kuo D.H."/>
            <person name="Larsson T."/>
            <person name="Lv J."/>
            <person name="Arendt D."/>
            <person name="Savage R."/>
            <person name="Osoegawa K."/>
            <person name="de Jong P."/>
            <person name="Grimwood J."/>
            <person name="Chapman J.A."/>
            <person name="Shapiro H."/>
            <person name="Aerts A."/>
            <person name="Otillar R.P."/>
            <person name="Terry A.Y."/>
            <person name="Boore J.L."/>
            <person name="Grigoriev I.V."/>
            <person name="Lindberg D.R."/>
            <person name="Seaver E.C."/>
            <person name="Weisblat D.A."/>
            <person name="Putnam N.H."/>
            <person name="Rokhsar D.S."/>
        </authorList>
    </citation>
    <scope>NUCLEOTIDE SEQUENCE</scope>
    <source>
        <strain evidence="3 5">I ESC-2004</strain>
    </source>
</reference>
<keyword evidence="1" id="KW-0472">Membrane</keyword>
<evidence type="ECO:0000313" key="3">
    <source>
        <dbReference type="EMBL" id="ELU15394.1"/>
    </source>
</evidence>
<dbReference type="InterPro" id="IPR035897">
    <property type="entry name" value="Toll_tir_struct_dom_sf"/>
</dbReference>
<dbReference type="Pfam" id="PF14800">
    <property type="entry name" value="DUF4481"/>
    <property type="match status" value="1"/>
</dbReference>
<dbReference type="PANTHER" id="PTHR31193">
    <property type="entry name" value="TRANSMEMBRANE PROTEIN C9ORF91"/>
    <property type="match status" value="1"/>
</dbReference>